<evidence type="ECO:0000313" key="2">
    <source>
        <dbReference type="Proteomes" id="UP000070498"/>
    </source>
</evidence>
<accession>A0A135P3C1</accession>
<dbReference type="AlphaFoldDB" id="A0A135P3C1"/>
<protein>
    <recommendedName>
        <fullName evidence="3">Membrane-anchored protein</fullName>
    </recommendedName>
</protein>
<evidence type="ECO:0008006" key="3">
    <source>
        <dbReference type="Google" id="ProtNLM"/>
    </source>
</evidence>
<gene>
    <name evidence="1" type="ORF">ATO67_04535</name>
</gene>
<comment type="caution">
    <text evidence="1">The sequence shown here is derived from an EMBL/GenBank/DDBJ whole genome shotgun (WGS) entry which is preliminary data.</text>
</comment>
<name>A0A135P3C1_9HYPH</name>
<evidence type="ECO:0000313" key="1">
    <source>
        <dbReference type="EMBL" id="KXG85896.1"/>
    </source>
</evidence>
<sequence>MSNLKDIRSKIFRSLWYFLTRPKPWVEPSLQGRKVVVVGSAPHSSMPLGFDPSYMTISVNGSQIVAKKWGVEKPDITLMTFNQIEGTNTNAKEVRRVLDGERTGKLYLLLWQHSKKRLMAGLTRFNYRYDDLYIAGRNRRIALVHAITGKVNLEIERQAKFSNGVIGVMLALQSGAEAVVIAGINPASKGHIYNVENLDRGHSGPDLAALMEMRRKGLPVYTADPDVAEATGLPLWTGSN</sequence>
<reference evidence="1 2" key="1">
    <citation type="submission" date="2015-11" db="EMBL/GenBank/DDBJ databases">
        <title>Draft genome sequence of Agrobacterium sp. R89-1.</title>
        <authorList>
            <person name="Zahradnik J."/>
            <person name="Kyslikova E."/>
            <person name="Palyzova A."/>
            <person name="Kyslik P."/>
        </authorList>
    </citation>
    <scope>NUCLEOTIDE SEQUENCE [LARGE SCALE GENOMIC DNA]</scope>
    <source>
        <strain evidence="1 2">R89-1</strain>
    </source>
</reference>
<proteinExistence type="predicted"/>
<dbReference type="Proteomes" id="UP000070498">
    <property type="component" value="Unassembled WGS sequence"/>
</dbReference>
<keyword evidence="2" id="KW-1185">Reference proteome</keyword>
<organism evidence="1 2">
    <name type="scientific">Agrobacterium bohemicum</name>
    <dbReference type="NCBI Taxonomy" id="2052828"/>
    <lineage>
        <taxon>Bacteria</taxon>
        <taxon>Pseudomonadati</taxon>
        <taxon>Pseudomonadota</taxon>
        <taxon>Alphaproteobacteria</taxon>
        <taxon>Hyphomicrobiales</taxon>
        <taxon>Rhizobiaceae</taxon>
        <taxon>Rhizobium/Agrobacterium group</taxon>
        <taxon>Agrobacterium</taxon>
    </lineage>
</organism>
<dbReference type="EMBL" id="LNUW01000028">
    <property type="protein sequence ID" value="KXG85896.1"/>
    <property type="molecule type" value="Genomic_DNA"/>
</dbReference>